<accession>A0A0N4UGJ1</accession>
<evidence type="ECO:0000313" key="2">
    <source>
        <dbReference type="EMBL" id="VDN51284.1"/>
    </source>
</evidence>
<proteinExistence type="predicted"/>
<evidence type="ECO:0000256" key="1">
    <source>
        <dbReference type="SAM" id="MobiDB-lite"/>
    </source>
</evidence>
<protein>
    <submittedName>
        <fullName evidence="2 5">Uncharacterized protein</fullName>
    </submittedName>
</protein>
<name>A0A0N4UGJ1_DRAME</name>
<reference evidence="5" key="1">
    <citation type="submission" date="2017-02" db="UniProtKB">
        <authorList>
            <consortium name="WormBaseParasite"/>
        </authorList>
    </citation>
    <scope>IDENTIFICATION</scope>
</reference>
<dbReference type="WBParaSite" id="DME_0000661301-mRNA-1">
    <property type="protein sequence ID" value="DME_0000661301-mRNA-1"/>
    <property type="gene ID" value="DME_0000661301"/>
</dbReference>
<sequence>MIADMRSVQSHLAMFSDCHHIIRPDSVNNQLTVPHHWNSVTGRASPSVAGSMASDPESCLDDNRCINDDSDSEMIS</sequence>
<evidence type="ECO:0000313" key="5">
    <source>
        <dbReference type="WBParaSite" id="DME_0000661301-mRNA-1"/>
    </source>
</evidence>
<organism evidence="3 5">
    <name type="scientific">Dracunculus medinensis</name>
    <name type="common">Guinea worm</name>
    <dbReference type="NCBI Taxonomy" id="318479"/>
    <lineage>
        <taxon>Eukaryota</taxon>
        <taxon>Metazoa</taxon>
        <taxon>Ecdysozoa</taxon>
        <taxon>Nematoda</taxon>
        <taxon>Chromadorea</taxon>
        <taxon>Rhabditida</taxon>
        <taxon>Spirurina</taxon>
        <taxon>Dracunculoidea</taxon>
        <taxon>Dracunculidae</taxon>
        <taxon>Dracunculus</taxon>
    </lineage>
</organism>
<reference evidence="2 4" key="2">
    <citation type="submission" date="2018-11" db="EMBL/GenBank/DDBJ databases">
        <authorList>
            <consortium name="Pathogen Informatics"/>
        </authorList>
    </citation>
    <scope>NUCLEOTIDE SEQUENCE [LARGE SCALE GENOMIC DNA]</scope>
</reference>
<evidence type="ECO:0000313" key="4">
    <source>
        <dbReference type="Proteomes" id="UP000274756"/>
    </source>
</evidence>
<dbReference type="Proteomes" id="UP000274756">
    <property type="component" value="Unassembled WGS sequence"/>
</dbReference>
<dbReference type="EMBL" id="UYYG01000017">
    <property type="protein sequence ID" value="VDN51284.1"/>
    <property type="molecule type" value="Genomic_DNA"/>
</dbReference>
<evidence type="ECO:0000313" key="3">
    <source>
        <dbReference type="Proteomes" id="UP000038040"/>
    </source>
</evidence>
<feature type="region of interest" description="Disordered" evidence="1">
    <location>
        <begin position="42"/>
        <end position="76"/>
    </location>
</feature>
<gene>
    <name evidence="2" type="ORF">DME_LOCUS1257</name>
</gene>
<keyword evidence="4" id="KW-1185">Reference proteome</keyword>
<dbReference type="Proteomes" id="UP000038040">
    <property type="component" value="Unplaced"/>
</dbReference>
<dbReference type="AlphaFoldDB" id="A0A0N4UGJ1"/>